<evidence type="ECO:0000313" key="1">
    <source>
        <dbReference type="EMBL" id="MDP9894968.1"/>
    </source>
</evidence>
<protein>
    <submittedName>
        <fullName evidence="1">Uncharacterized protein</fullName>
    </submittedName>
</protein>
<dbReference type="Proteomes" id="UP001242045">
    <property type="component" value="Unassembled WGS sequence"/>
</dbReference>
<dbReference type="AlphaFoldDB" id="A0AAW8D2L5"/>
<name>A0AAW8D2L5_9BURK</name>
<comment type="caution">
    <text evidence="1">The sequence shown here is derived from an EMBL/GenBank/DDBJ whole genome shotgun (WGS) entry which is preliminary data.</text>
</comment>
<reference evidence="1" key="1">
    <citation type="submission" date="2023-07" db="EMBL/GenBank/DDBJ databases">
        <title>Sorghum-associated microbial communities from plants grown in Nebraska, USA.</title>
        <authorList>
            <person name="Schachtman D."/>
        </authorList>
    </citation>
    <scope>NUCLEOTIDE SEQUENCE</scope>
    <source>
        <strain evidence="1">DS3754</strain>
    </source>
</reference>
<accession>A0AAW8D2L5</accession>
<proteinExistence type="predicted"/>
<organism evidence="1 2">
    <name type="scientific">Variovorax boronicumulans</name>
    <dbReference type="NCBI Taxonomy" id="436515"/>
    <lineage>
        <taxon>Bacteria</taxon>
        <taxon>Pseudomonadati</taxon>
        <taxon>Pseudomonadota</taxon>
        <taxon>Betaproteobacteria</taxon>
        <taxon>Burkholderiales</taxon>
        <taxon>Comamonadaceae</taxon>
        <taxon>Variovorax</taxon>
    </lineage>
</organism>
<evidence type="ECO:0000313" key="2">
    <source>
        <dbReference type="Proteomes" id="UP001242045"/>
    </source>
</evidence>
<sequence>MPPHRGLYPQVEGLDLALLVATEH</sequence>
<dbReference type="EMBL" id="JAUSRD010000010">
    <property type="protein sequence ID" value="MDP9894968.1"/>
    <property type="molecule type" value="Genomic_DNA"/>
</dbReference>
<gene>
    <name evidence="1" type="ORF">J2W31_004093</name>
</gene>